<feature type="non-terminal residue" evidence="1">
    <location>
        <position position="55"/>
    </location>
</feature>
<protein>
    <submittedName>
        <fullName evidence="1">6078_t:CDS:1</fullName>
    </submittedName>
</protein>
<evidence type="ECO:0000313" key="2">
    <source>
        <dbReference type="Proteomes" id="UP000789702"/>
    </source>
</evidence>
<comment type="caution">
    <text evidence="1">The sequence shown here is derived from an EMBL/GenBank/DDBJ whole genome shotgun (WGS) entry which is preliminary data.</text>
</comment>
<dbReference type="EMBL" id="CAJVPU010051827">
    <property type="protein sequence ID" value="CAG8762026.1"/>
    <property type="molecule type" value="Genomic_DNA"/>
</dbReference>
<accession>A0ACA9QRB4</accession>
<feature type="non-terminal residue" evidence="1">
    <location>
        <position position="1"/>
    </location>
</feature>
<dbReference type="Proteomes" id="UP000789702">
    <property type="component" value="Unassembled WGS sequence"/>
</dbReference>
<gene>
    <name evidence="1" type="ORF">DHETER_LOCUS15321</name>
</gene>
<proteinExistence type="predicted"/>
<keyword evidence="2" id="KW-1185">Reference proteome</keyword>
<sequence length="55" mass="5974">VGSGLSDKERRKPPKIGSIIVYRCQELSDSGSPRFPTFVGVAADKTEPKDPDFGH</sequence>
<evidence type="ECO:0000313" key="1">
    <source>
        <dbReference type="EMBL" id="CAG8762026.1"/>
    </source>
</evidence>
<name>A0ACA9QRB4_9GLOM</name>
<reference evidence="1" key="1">
    <citation type="submission" date="2021-06" db="EMBL/GenBank/DDBJ databases">
        <authorList>
            <person name="Kallberg Y."/>
            <person name="Tangrot J."/>
            <person name="Rosling A."/>
        </authorList>
    </citation>
    <scope>NUCLEOTIDE SEQUENCE</scope>
    <source>
        <strain evidence="1">IL203A</strain>
    </source>
</reference>
<organism evidence="1 2">
    <name type="scientific">Dentiscutata heterogama</name>
    <dbReference type="NCBI Taxonomy" id="1316150"/>
    <lineage>
        <taxon>Eukaryota</taxon>
        <taxon>Fungi</taxon>
        <taxon>Fungi incertae sedis</taxon>
        <taxon>Mucoromycota</taxon>
        <taxon>Glomeromycotina</taxon>
        <taxon>Glomeromycetes</taxon>
        <taxon>Diversisporales</taxon>
        <taxon>Gigasporaceae</taxon>
        <taxon>Dentiscutata</taxon>
    </lineage>
</organism>